<keyword evidence="2" id="KW-0472">Membrane</keyword>
<dbReference type="AlphaFoldDB" id="A0AAE0E4A2"/>
<dbReference type="InterPro" id="IPR001611">
    <property type="entry name" value="Leu-rich_rpt"/>
</dbReference>
<dbReference type="Proteomes" id="UP001281410">
    <property type="component" value="Unassembled WGS sequence"/>
</dbReference>
<dbReference type="InterPro" id="IPR032675">
    <property type="entry name" value="LRR_dom_sf"/>
</dbReference>
<dbReference type="EMBL" id="JANJYJ010000006">
    <property type="protein sequence ID" value="KAK3206726.1"/>
    <property type="molecule type" value="Genomic_DNA"/>
</dbReference>
<keyword evidence="2" id="KW-0812">Transmembrane</keyword>
<evidence type="ECO:0000313" key="4">
    <source>
        <dbReference type="EMBL" id="KAK3206726.1"/>
    </source>
</evidence>
<dbReference type="Pfam" id="PF00560">
    <property type="entry name" value="LRR_1"/>
    <property type="match status" value="2"/>
</dbReference>
<evidence type="ECO:0000313" key="5">
    <source>
        <dbReference type="Proteomes" id="UP001281410"/>
    </source>
</evidence>
<feature type="chain" id="PRO_5042174046" evidence="3">
    <location>
        <begin position="17"/>
        <end position="441"/>
    </location>
</feature>
<evidence type="ECO:0000256" key="1">
    <source>
        <dbReference type="SAM" id="MobiDB-lite"/>
    </source>
</evidence>
<dbReference type="SUPFAM" id="SSF52058">
    <property type="entry name" value="L domain-like"/>
    <property type="match status" value="1"/>
</dbReference>
<keyword evidence="2" id="KW-1133">Transmembrane helix</keyword>
<sequence length="441" mass="48928">MLFVVFKSLLLVSVLSLVCFGTQFFVAAQLPQSEVDALNQIAKTMGAIDWIFNGNACGFTKKPASETDSETNITCTNVNNTPHIMTIEFKRWSLSGVLPPELVQLPHLQEMRLSSNRLSGNLPIELAELKNLTQLRIGDISGTNQAFPELENLTALTRMILRNCSISGEVPQYIWEKKVLRILDLSFNNLTGELPDVPISDSLKFIFLSGNSLSGKIRESILKKGIDVDLSYNNFTWPSSEQPACLEAPNLNLNLFRSSMKSYLNGVLPCKENFKCDRYRHSFHINCGGQNVKVNGITFEGDEGNDGGAATYYLNDDAGWGFSSTGDFLDDNDEQNRHFKPEKKNIASIVFGVVLGLCTIVLVLGFLYWRYYVRGKSGKQAAGFSTSDQDLYEISEESYLRSQIENKNSVSELQLSTSMPSWAGSSSTSGRDLYGINSSSK</sequence>
<organism evidence="4 5">
    <name type="scientific">Dipteronia sinensis</name>
    <dbReference type="NCBI Taxonomy" id="43782"/>
    <lineage>
        <taxon>Eukaryota</taxon>
        <taxon>Viridiplantae</taxon>
        <taxon>Streptophyta</taxon>
        <taxon>Embryophyta</taxon>
        <taxon>Tracheophyta</taxon>
        <taxon>Spermatophyta</taxon>
        <taxon>Magnoliopsida</taxon>
        <taxon>eudicotyledons</taxon>
        <taxon>Gunneridae</taxon>
        <taxon>Pentapetalae</taxon>
        <taxon>rosids</taxon>
        <taxon>malvids</taxon>
        <taxon>Sapindales</taxon>
        <taxon>Sapindaceae</taxon>
        <taxon>Hippocastanoideae</taxon>
        <taxon>Acereae</taxon>
        <taxon>Dipteronia</taxon>
    </lineage>
</organism>
<keyword evidence="3" id="KW-0732">Signal</keyword>
<evidence type="ECO:0000256" key="2">
    <source>
        <dbReference type="SAM" id="Phobius"/>
    </source>
</evidence>
<dbReference type="PANTHER" id="PTHR48065">
    <property type="entry name" value="OS10G0469600 PROTEIN"/>
    <property type="match status" value="1"/>
</dbReference>
<dbReference type="PANTHER" id="PTHR48065:SF69">
    <property type="entry name" value="OS07G0466500 PROTEIN"/>
    <property type="match status" value="1"/>
</dbReference>
<name>A0AAE0E4A2_9ROSI</name>
<evidence type="ECO:0000256" key="3">
    <source>
        <dbReference type="SAM" id="SignalP"/>
    </source>
</evidence>
<proteinExistence type="predicted"/>
<protein>
    <submittedName>
        <fullName evidence="4">Uncharacterized protein</fullName>
    </submittedName>
</protein>
<keyword evidence="5" id="KW-1185">Reference proteome</keyword>
<feature type="signal peptide" evidence="3">
    <location>
        <begin position="1"/>
        <end position="16"/>
    </location>
</feature>
<feature type="region of interest" description="Disordered" evidence="1">
    <location>
        <begin position="417"/>
        <end position="441"/>
    </location>
</feature>
<gene>
    <name evidence="4" type="ORF">Dsin_020772</name>
</gene>
<comment type="caution">
    <text evidence="4">The sequence shown here is derived from an EMBL/GenBank/DDBJ whole genome shotgun (WGS) entry which is preliminary data.</text>
</comment>
<dbReference type="Gene3D" id="3.80.10.10">
    <property type="entry name" value="Ribonuclease Inhibitor"/>
    <property type="match status" value="2"/>
</dbReference>
<feature type="transmembrane region" description="Helical" evidence="2">
    <location>
        <begin position="346"/>
        <end position="369"/>
    </location>
</feature>
<reference evidence="4" key="1">
    <citation type="journal article" date="2023" name="Plant J.">
        <title>Genome sequences and population genomics provide insights into the demographic history, inbreeding, and mutation load of two 'living fossil' tree species of Dipteronia.</title>
        <authorList>
            <person name="Feng Y."/>
            <person name="Comes H.P."/>
            <person name="Chen J."/>
            <person name="Zhu S."/>
            <person name="Lu R."/>
            <person name="Zhang X."/>
            <person name="Li P."/>
            <person name="Qiu J."/>
            <person name="Olsen K.M."/>
            <person name="Qiu Y."/>
        </authorList>
    </citation>
    <scope>NUCLEOTIDE SEQUENCE</scope>
    <source>
        <strain evidence="4">NBL</strain>
    </source>
</reference>
<accession>A0AAE0E4A2</accession>